<dbReference type="EMBL" id="KI392237">
    <property type="protein sequence ID" value="ERN18360.1"/>
    <property type="molecule type" value="Genomic_DNA"/>
</dbReference>
<dbReference type="Proteomes" id="UP000017836">
    <property type="component" value="Unassembled WGS sequence"/>
</dbReference>
<keyword evidence="2" id="KW-1185">Reference proteome</keyword>
<organism evidence="1 2">
    <name type="scientific">Amborella trichopoda</name>
    <dbReference type="NCBI Taxonomy" id="13333"/>
    <lineage>
        <taxon>Eukaryota</taxon>
        <taxon>Viridiplantae</taxon>
        <taxon>Streptophyta</taxon>
        <taxon>Embryophyta</taxon>
        <taxon>Tracheophyta</taxon>
        <taxon>Spermatophyta</taxon>
        <taxon>Magnoliopsida</taxon>
        <taxon>Amborellales</taxon>
        <taxon>Amborellaceae</taxon>
        <taxon>Amborella</taxon>
    </lineage>
</organism>
<evidence type="ECO:0000313" key="1">
    <source>
        <dbReference type="EMBL" id="ERN18360.1"/>
    </source>
</evidence>
<evidence type="ECO:0000313" key="2">
    <source>
        <dbReference type="Proteomes" id="UP000017836"/>
    </source>
</evidence>
<reference evidence="2" key="1">
    <citation type="journal article" date="2013" name="Science">
        <title>The Amborella genome and the evolution of flowering plants.</title>
        <authorList>
            <consortium name="Amborella Genome Project"/>
        </authorList>
    </citation>
    <scope>NUCLEOTIDE SEQUENCE [LARGE SCALE GENOMIC DNA]</scope>
</reference>
<dbReference type="Gramene" id="ERN18360">
    <property type="protein sequence ID" value="ERN18360"/>
    <property type="gene ID" value="AMTR_s00055p00210510"/>
</dbReference>
<dbReference type="AlphaFoldDB" id="U5D7Y5"/>
<proteinExistence type="predicted"/>
<sequence length="66" mass="7298">MALVWKTLCNTFGGLGQLKHESANSYDVRLREGLHGVGELGHGVLIAYKDDWVGIWVKQLTGYAKP</sequence>
<accession>U5D7Y5</accession>
<dbReference type="HOGENOM" id="CLU_2834551_0_0_1"/>
<gene>
    <name evidence="1" type="ORF">AMTR_s00055p00210510</name>
</gene>
<protein>
    <submittedName>
        <fullName evidence="1">Uncharacterized protein</fullName>
    </submittedName>
</protein>
<name>U5D7Y5_AMBTC</name>